<dbReference type="PROSITE" id="PS00107">
    <property type="entry name" value="PROTEIN_KINASE_ATP"/>
    <property type="match status" value="1"/>
</dbReference>
<evidence type="ECO:0000256" key="4">
    <source>
        <dbReference type="ARBA" id="ARBA00022527"/>
    </source>
</evidence>
<feature type="compositionally biased region" description="Low complexity" evidence="13">
    <location>
        <begin position="419"/>
        <end position="453"/>
    </location>
</feature>
<feature type="region of interest" description="Disordered" evidence="13">
    <location>
        <begin position="419"/>
        <end position="456"/>
    </location>
</feature>
<dbReference type="SMART" id="SM00220">
    <property type="entry name" value="S_TKc"/>
    <property type="match status" value="1"/>
</dbReference>
<feature type="binding site" evidence="12">
    <location>
        <position position="45"/>
    </location>
    <ligand>
        <name>ATP</name>
        <dbReference type="ChEBI" id="CHEBI:30616"/>
    </ligand>
</feature>
<dbReference type="SUPFAM" id="SSF56112">
    <property type="entry name" value="Protein kinase-like (PK-like)"/>
    <property type="match status" value="1"/>
</dbReference>
<evidence type="ECO:0000256" key="8">
    <source>
        <dbReference type="ARBA" id="ARBA00022777"/>
    </source>
</evidence>
<dbReference type="InterPro" id="IPR008271">
    <property type="entry name" value="Ser/Thr_kinase_AS"/>
</dbReference>
<feature type="region of interest" description="Disordered" evidence="13">
    <location>
        <begin position="361"/>
        <end position="389"/>
    </location>
</feature>
<keyword evidence="8 16" id="KW-0418">Kinase</keyword>
<dbReference type="GO" id="GO:0080090">
    <property type="term" value="P:regulation of primary metabolic process"/>
    <property type="evidence" value="ECO:0007669"/>
    <property type="project" value="UniProtKB-ARBA"/>
</dbReference>
<dbReference type="EMBL" id="AP017624">
    <property type="protein sequence ID" value="BAV42769.1"/>
    <property type="molecule type" value="Genomic_DNA"/>
</dbReference>
<evidence type="ECO:0000256" key="14">
    <source>
        <dbReference type="SAM" id="Phobius"/>
    </source>
</evidence>
<evidence type="ECO:0000256" key="13">
    <source>
        <dbReference type="SAM" id="MobiDB-lite"/>
    </source>
</evidence>
<dbReference type="FunFam" id="3.30.200.20:FF:000348">
    <property type="entry name" value="Serine/threonine protein kinase"/>
    <property type="match status" value="1"/>
</dbReference>
<feature type="domain" description="Protein kinase" evidence="15">
    <location>
        <begin position="16"/>
        <end position="276"/>
    </location>
</feature>
<evidence type="ECO:0000256" key="12">
    <source>
        <dbReference type="PROSITE-ProRule" id="PRU10141"/>
    </source>
</evidence>
<accession>A0A1B4Y6T2</accession>
<keyword evidence="7 12" id="KW-0547">Nucleotide-binding</keyword>
<evidence type="ECO:0000256" key="10">
    <source>
        <dbReference type="ARBA" id="ARBA00022989"/>
    </source>
</evidence>
<evidence type="ECO:0000256" key="3">
    <source>
        <dbReference type="ARBA" id="ARBA00022475"/>
    </source>
</evidence>
<dbReference type="Proteomes" id="UP000218067">
    <property type="component" value="Chromosome"/>
</dbReference>
<evidence type="ECO:0000256" key="1">
    <source>
        <dbReference type="ARBA" id="ARBA00004162"/>
    </source>
</evidence>
<gene>
    <name evidence="16" type="primary">pknH</name>
    <name evidence="16" type="ORF">SHTP_3792</name>
</gene>
<evidence type="ECO:0000256" key="9">
    <source>
        <dbReference type="ARBA" id="ARBA00022840"/>
    </source>
</evidence>
<evidence type="ECO:0000313" key="17">
    <source>
        <dbReference type="Proteomes" id="UP000218067"/>
    </source>
</evidence>
<evidence type="ECO:0000256" key="2">
    <source>
        <dbReference type="ARBA" id="ARBA00012513"/>
    </source>
</evidence>
<keyword evidence="4" id="KW-0723">Serine/threonine-protein kinase</keyword>
<keyword evidence="11 14" id="KW-0472">Membrane</keyword>
<evidence type="ECO:0000259" key="15">
    <source>
        <dbReference type="PROSITE" id="PS50011"/>
    </source>
</evidence>
<evidence type="ECO:0000256" key="11">
    <source>
        <dbReference type="ARBA" id="ARBA00023136"/>
    </source>
</evidence>
<keyword evidence="5" id="KW-0808">Transferase</keyword>
<dbReference type="InterPro" id="IPR011009">
    <property type="entry name" value="Kinase-like_dom_sf"/>
</dbReference>
<dbReference type="GeneID" id="93438368"/>
<dbReference type="Gene3D" id="3.30.200.20">
    <property type="entry name" value="Phosphorylase Kinase, domain 1"/>
    <property type="match status" value="1"/>
</dbReference>
<protein>
    <recommendedName>
        <fullName evidence="2">non-specific serine/threonine protein kinase</fullName>
        <ecNumber evidence="2">2.7.11.1</ecNumber>
    </recommendedName>
</protein>
<dbReference type="PANTHER" id="PTHR43289:SF6">
    <property type="entry name" value="SERINE_THREONINE-PROTEIN KINASE NEKL-3"/>
    <property type="match status" value="1"/>
</dbReference>
<organism evidence="16 17">
    <name type="scientific">Mycobacterium ulcerans subsp. shinshuense</name>
    <dbReference type="NCBI Taxonomy" id="1124626"/>
    <lineage>
        <taxon>Bacteria</taxon>
        <taxon>Bacillati</taxon>
        <taxon>Actinomycetota</taxon>
        <taxon>Actinomycetes</taxon>
        <taxon>Mycobacteriales</taxon>
        <taxon>Mycobacteriaceae</taxon>
        <taxon>Mycobacterium</taxon>
        <taxon>Mycobacterium ulcerans group</taxon>
    </lineage>
</organism>
<proteinExistence type="predicted"/>
<feature type="compositionally biased region" description="Pro residues" evidence="13">
    <location>
        <begin position="370"/>
        <end position="389"/>
    </location>
</feature>
<keyword evidence="6 14" id="KW-0812">Transmembrane</keyword>
<feature type="transmembrane region" description="Helical" evidence="14">
    <location>
        <begin position="393"/>
        <end position="416"/>
    </location>
</feature>
<dbReference type="InterPro" id="IPR017441">
    <property type="entry name" value="Protein_kinase_ATP_BS"/>
</dbReference>
<evidence type="ECO:0000313" key="16">
    <source>
        <dbReference type="EMBL" id="BAV42769.1"/>
    </source>
</evidence>
<evidence type="ECO:0000256" key="7">
    <source>
        <dbReference type="ARBA" id="ARBA00022741"/>
    </source>
</evidence>
<dbReference type="AlphaFoldDB" id="A0A1B4Y6T2"/>
<dbReference type="FunFam" id="1.10.510.10:FF:000021">
    <property type="entry name" value="Serine/threonine protein kinase"/>
    <property type="match status" value="1"/>
</dbReference>
<name>A0A1B4Y6T2_MYCUL</name>
<feature type="region of interest" description="Disordered" evidence="13">
    <location>
        <begin position="296"/>
        <end position="349"/>
    </location>
</feature>
<keyword evidence="9 12" id="KW-0067">ATP-binding</keyword>
<comment type="subcellular location">
    <subcellularLocation>
        <location evidence="1">Cell membrane</location>
        <topology evidence="1">Single-pass membrane protein</topology>
    </subcellularLocation>
</comment>
<dbReference type="GO" id="GO:0005886">
    <property type="term" value="C:plasma membrane"/>
    <property type="evidence" value="ECO:0007669"/>
    <property type="project" value="UniProtKB-SubCell"/>
</dbReference>
<dbReference type="InterPro" id="IPR000719">
    <property type="entry name" value="Prot_kinase_dom"/>
</dbReference>
<evidence type="ECO:0000256" key="5">
    <source>
        <dbReference type="ARBA" id="ARBA00022679"/>
    </source>
</evidence>
<dbReference type="GO" id="GO:0005524">
    <property type="term" value="F:ATP binding"/>
    <property type="evidence" value="ECO:0007669"/>
    <property type="project" value="UniProtKB-UniRule"/>
</dbReference>
<dbReference type="PROSITE" id="PS00108">
    <property type="entry name" value="PROTEIN_KINASE_ST"/>
    <property type="match status" value="1"/>
</dbReference>
<reference evidence="16 17" key="1">
    <citation type="submission" date="2016-08" db="EMBL/GenBank/DDBJ databases">
        <title>Complete genome sequence of Mycobacterium shinshuense, a subspecies of M. ulcerans.</title>
        <authorList>
            <person name="Yoshida M."/>
            <person name="Ogura Y."/>
            <person name="Hayashi T."/>
            <person name="Hoshino Y."/>
        </authorList>
    </citation>
    <scope>NUCLEOTIDE SEQUENCE [LARGE SCALE GENOMIC DNA]</scope>
    <source>
        <strain evidence="17">ATCC 33728</strain>
    </source>
</reference>
<keyword evidence="10 14" id="KW-1133">Transmembrane helix</keyword>
<evidence type="ECO:0000256" key="6">
    <source>
        <dbReference type="ARBA" id="ARBA00022692"/>
    </source>
</evidence>
<keyword evidence="3" id="KW-1003">Cell membrane</keyword>
<dbReference type="GO" id="GO:0004674">
    <property type="term" value="F:protein serine/threonine kinase activity"/>
    <property type="evidence" value="ECO:0007669"/>
    <property type="project" value="UniProtKB-KW"/>
</dbReference>
<feature type="compositionally biased region" description="Pro residues" evidence="13">
    <location>
        <begin position="304"/>
        <end position="318"/>
    </location>
</feature>
<dbReference type="EC" id="2.7.11.1" evidence="2"/>
<dbReference type="Gene3D" id="1.10.510.10">
    <property type="entry name" value="Transferase(Phosphotransferase) domain 1"/>
    <property type="match status" value="1"/>
</dbReference>
<dbReference type="Pfam" id="PF00069">
    <property type="entry name" value="Pkinase"/>
    <property type="match status" value="1"/>
</dbReference>
<dbReference type="CDD" id="cd14014">
    <property type="entry name" value="STKc_PknB_like"/>
    <property type="match status" value="1"/>
</dbReference>
<dbReference type="PANTHER" id="PTHR43289">
    <property type="entry name" value="MITOGEN-ACTIVATED PROTEIN KINASE KINASE KINASE 20-RELATED"/>
    <property type="match status" value="1"/>
</dbReference>
<dbReference type="PROSITE" id="PS50011">
    <property type="entry name" value="PROTEIN_KINASE_DOM"/>
    <property type="match status" value="1"/>
</dbReference>
<sequence length="596" mass="63535">MGEAPDSRVGSMFGPYHLKRLLGRGGMGEVYEAEHTVKEWTVAVKLMTTEFSKDPVFRERMKREARIAGRLQEPHVVPIHDYGEIDGQMFLEMRLIEGTDLDSILKRFGPLTPPRAVAIITQIASALDAAHADGVMHRDVKPPNILITRDDFAYLVDFGIASATGDEKLTQLGTAVGTWKYMAPERFANEEVTYRADIYALACVLFECLNGSPPYRSDSAGTLGTAHLMDPVPQVSTVRSGIPKAFDAVIARGMAKKPEERYASAGDLARAAHDALSNPDQDHAADILRRSRESTLPGTAAITPQPPTMPAVTPPPAMPYADPASSGPLPQSAPTGQPGWAPASGPIPAAHQPAQVPLYYQSGSWASTPPGTPPQQPVGPTPWNQPPPKRNPWPIVAGVAALVFVLIVGGIGVWLVTNSDSTPKAGPGTTGSTTTTSPKPETTSPETTTTPAGDPQARLLSYLPSGYASGVCTATTPKPNSVWTGAVAMYNCGQNTNDGGPSRAVYGLFPSLEALKQAFNDDIAAVDLANCPGEGPSPDGWHYDRTPDVTAGMIACGTYKNHPNVIWSNDDKLMLSDAFGDPATLDELHTWWAKYG</sequence>
<dbReference type="RefSeq" id="WP_096371525.1">
    <property type="nucleotide sequence ID" value="NZ_AP017624.1"/>
</dbReference>